<reference evidence="2 3" key="1">
    <citation type="submission" date="2013-09" db="EMBL/GenBank/DDBJ databases">
        <title>Biodegradation of hydrocarbons in the deep terrestrial subsurface : characterization of a microbial consortium composed of two Desulfotomaculum species originating from a deep geological formation.</title>
        <authorList>
            <person name="Aullo T."/>
            <person name="Berlendis S."/>
            <person name="Lascourreges J.-F."/>
            <person name="Dessort D."/>
            <person name="Saint-Laurent S."/>
            <person name="Schraauwers B."/>
            <person name="Mas J."/>
            <person name="Magot M."/>
            <person name="Ranchou-Peyruse A."/>
        </authorList>
    </citation>
    <scope>NUCLEOTIDE SEQUENCE [LARGE SCALE GENOMIC DNA]</scope>
    <source>
        <strain evidence="2 3">Bs107</strain>
    </source>
</reference>
<proteinExistence type="predicted"/>
<comment type="caution">
    <text evidence="2">The sequence shown here is derived from an EMBL/GenBank/DDBJ whole genome shotgun (WGS) entry which is preliminary data.</text>
</comment>
<evidence type="ECO:0000259" key="1">
    <source>
        <dbReference type="Pfam" id="PF19308"/>
    </source>
</evidence>
<dbReference type="InterPro" id="IPR045747">
    <property type="entry name" value="CRISPR-assoc_prot_Cas6_N_sf"/>
</dbReference>
<dbReference type="AlphaFoldDB" id="A0A2C6MHD5"/>
<evidence type="ECO:0000313" key="3">
    <source>
        <dbReference type="Proteomes" id="UP000222564"/>
    </source>
</evidence>
<keyword evidence="3" id="KW-1185">Reference proteome</keyword>
<gene>
    <name evidence="2" type="ORF">P378_05000</name>
</gene>
<dbReference type="Gene3D" id="3.30.70.1890">
    <property type="match status" value="1"/>
</dbReference>
<accession>A0A2C6MHD5</accession>
<sequence length="80" mass="8924">MLLSCVVNLKVHQESLVPPSMGQLLHAFFLDRVRRLAEERAEDLHRAEEIKPFTVSPCGEGLHTRIIGGDCIPVRHIPSG</sequence>
<feature type="domain" description="CRISPR-associated protein Cas6-like N-terminal" evidence="1">
    <location>
        <begin position="3"/>
        <end position="58"/>
    </location>
</feature>
<protein>
    <recommendedName>
        <fullName evidence="1">CRISPR-associated protein Cas6-like N-terminal domain-containing protein</fullName>
    </recommendedName>
</protein>
<evidence type="ECO:0000313" key="2">
    <source>
        <dbReference type="EMBL" id="PHJ39182.1"/>
    </source>
</evidence>
<dbReference type="RefSeq" id="WP_099082398.1">
    <property type="nucleotide sequence ID" value="NZ_AWQQ01000030.1"/>
</dbReference>
<dbReference type="Pfam" id="PF19308">
    <property type="entry name" value="CRISPR_Cas6_N"/>
    <property type="match status" value="1"/>
</dbReference>
<dbReference type="EMBL" id="AWQQ01000030">
    <property type="protein sequence ID" value="PHJ39182.1"/>
    <property type="molecule type" value="Genomic_DNA"/>
</dbReference>
<name>A0A2C6MHD5_9FIRM</name>
<dbReference type="Proteomes" id="UP000222564">
    <property type="component" value="Unassembled WGS sequence"/>
</dbReference>
<dbReference type="InterPro" id="IPR045648">
    <property type="entry name" value="CRISPR-assoc_Cas6-like_N"/>
</dbReference>
<organism evidence="2 3">
    <name type="scientific">Desulforamulus profundi</name>
    <dbReference type="NCBI Taxonomy" id="1383067"/>
    <lineage>
        <taxon>Bacteria</taxon>
        <taxon>Bacillati</taxon>
        <taxon>Bacillota</taxon>
        <taxon>Clostridia</taxon>
        <taxon>Eubacteriales</taxon>
        <taxon>Peptococcaceae</taxon>
        <taxon>Desulforamulus</taxon>
    </lineage>
</organism>